<evidence type="ECO:0000313" key="3">
    <source>
        <dbReference type="Proteomes" id="UP000811619"/>
    </source>
</evidence>
<feature type="compositionally biased region" description="Low complexity" evidence="1">
    <location>
        <begin position="48"/>
        <end position="102"/>
    </location>
</feature>
<evidence type="ECO:0008006" key="4">
    <source>
        <dbReference type="Google" id="ProtNLM"/>
    </source>
</evidence>
<protein>
    <recommendedName>
        <fullName evidence="4">S-adenosylmethionine-dependent methyltransferase-like protein</fullName>
    </recommendedName>
</protein>
<feature type="compositionally biased region" description="Low complexity" evidence="1">
    <location>
        <begin position="109"/>
        <end position="121"/>
    </location>
</feature>
<feature type="compositionally biased region" description="Low complexity" evidence="1">
    <location>
        <begin position="268"/>
        <end position="278"/>
    </location>
</feature>
<feature type="compositionally biased region" description="Polar residues" evidence="1">
    <location>
        <begin position="326"/>
        <end position="344"/>
    </location>
</feature>
<accession>A0A8K0NMY8</accession>
<feature type="compositionally biased region" description="Polar residues" evidence="1">
    <location>
        <begin position="233"/>
        <end position="242"/>
    </location>
</feature>
<feature type="compositionally biased region" description="Low complexity" evidence="1">
    <location>
        <begin position="484"/>
        <end position="496"/>
    </location>
</feature>
<feature type="region of interest" description="Disordered" evidence="1">
    <location>
        <begin position="407"/>
        <end position="442"/>
    </location>
</feature>
<feature type="region of interest" description="Disordered" evidence="1">
    <location>
        <begin position="942"/>
        <end position="970"/>
    </location>
</feature>
<reference evidence="2" key="1">
    <citation type="journal article" date="2020" name="bioRxiv">
        <title>Whole genome comparisons of ergot fungi reveals the divergence and evolution of species within the genus Claviceps are the result of varying mechanisms driving genome evolution and host range expansion.</title>
        <authorList>
            <person name="Wyka S.A."/>
            <person name="Mondo S.J."/>
            <person name="Liu M."/>
            <person name="Dettman J."/>
            <person name="Nalam V."/>
            <person name="Broders K.D."/>
        </authorList>
    </citation>
    <scope>NUCLEOTIDE SEQUENCE</scope>
    <source>
        <strain evidence="2">CCC 489</strain>
    </source>
</reference>
<feature type="compositionally biased region" description="Low complexity" evidence="1">
    <location>
        <begin position="422"/>
        <end position="433"/>
    </location>
</feature>
<dbReference type="EMBL" id="SRPY01000135">
    <property type="protein sequence ID" value="KAG5928126.1"/>
    <property type="molecule type" value="Genomic_DNA"/>
</dbReference>
<dbReference type="Proteomes" id="UP000811619">
    <property type="component" value="Unassembled WGS sequence"/>
</dbReference>
<feature type="compositionally biased region" description="Low complexity" evidence="1">
    <location>
        <begin position="299"/>
        <end position="310"/>
    </location>
</feature>
<proteinExistence type="predicted"/>
<dbReference type="AlphaFoldDB" id="A0A8K0NMY8"/>
<keyword evidence="3" id="KW-1185">Reference proteome</keyword>
<feature type="compositionally biased region" description="Low complexity" evidence="1">
    <location>
        <begin position="194"/>
        <end position="220"/>
    </location>
</feature>
<feature type="compositionally biased region" description="Polar residues" evidence="1">
    <location>
        <begin position="550"/>
        <end position="570"/>
    </location>
</feature>
<evidence type="ECO:0000313" key="2">
    <source>
        <dbReference type="EMBL" id="KAG5928126.1"/>
    </source>
</evidence>
<organism evidence="2 3">
    <name type="scientific">Claviceps africana</name>
    <dbReference type="NCBI Taxonomy" id="83212"/>
    <lineage>
        <taxon>Eukaryota</taxon>
        <taxon>Fungi</taxon>
        <taxon>Dikarya</taxon>
        <taxon>Ascomycota</taxon>
        <taxon>Pezizomycotina</taxon>
        <taxon>Sordariomycetes</taxon>
        <taxon>Hypocreomycetidae</taxon>
        <taxon>Hypocreales</taxon>
        <taxon>Clavicipitaceae</taxon>
        <taxon>Claviceps</taxon>
    </lineage>
</organism>
<sequence length="1002" mass="109125">MLSFGRLGKNNRSQQALSEQLSAGGTSGSGSGSGSGAVGSPPPPPPHGAGSSSQISLLSALALPARANSPAEAITPPQSASSSTTAPGASEGKQGQQGQLLQHLRHQQLPHQRLPHQQQQQQHHHPHPPHHHLLLDQQQQQRRRQTPPPPPPHLFTQSGGANSPIALPPSSPGSSPFLDGHQPPTPLGFGPAVRRSQSQSQSLSQSQNQSQNESQNRSQNLTLSQRYRARLGSDQQQPSQHQPVYGIASGSIDDLSGTAPHQQHQHQHQPSSPASAPPKRLTRKLIKGIFGSSRDAHDSQQQQQPSPHSAGHSPVGPHDNPAGLSRGSSTRVSNPPTPKTNLPQSKRFPSDRDWLSQLEGAVSQQSWPLHEAGAADDHSSHLKDSGILVYQNTNPRQVSRENLDLSPYDQVYEPPDHPPPHHQQQQQQQQQQPQPQPLQRRGTIRVQEQQAKFELLPKQTRLQQQQYQHQQQSPQEQAAHHDQGPGQQPQHPSHYPANSPQSPYQPSGEPRIATSQLETNQQLQNAETISQLSHDSLLTDSDSPSAFSIRQLQQTPSTPHGSTPSRNASVVCQPDQGASLQGPDYTEMVPPAPGSGPQSSRRVQDADKGLRGQVDAPLGPPPGYHRQGSVPLNAMSPAPPPGQGALNPSSSGAGVSQYIDASPGVDQGRKSPQPSSDRDAELEKQFKDLLTKYKNVKRLYFDGKSQIEQLNGQVEHLQNAVANQRMSQSRTAWDDSEYSTRFNRLNGAIINLSFNIRKDWRSLPTWVDNFVSADALKTGKQEMTAVGRAVVSRWLVDEVFNRCFHPALDEPLSAQLKEIEMSIRGNSYTMHSQEEFDALTSKVINWRMVTLDGLQKKLGSAQATENRAMLTNKITSHLTTYLYQFLSTPPPPGVEGSTSVIAELAVAIAANLPLESRDVAIMYPLPGDAVQTSIMEVEKTGLPPLEGHKEHDGDSNLDDDPGERDKNGLSRDADKVRFAGFVALEVRGRQVLAKAPVWTLCS</sequence>
<feature type="compositionally biased region" description="Polar residues" evidence="1">
    <location>
        <begin position="10"/>
        <end position="21"/>
    </location>
</feature>
<feature type="compositionally biased region" description="Low complexity" evidence="1">
    <location>
        <begin position="460"/>
        <end position="477"/>
    </location>
</feature>
<gene>
    <name evidence="2" type="ORF">E4U42_001236</name>
</gene>
<comment type="caution">
    <text evidence="2">The sequence shown here is derived from an EMBL/GenBank/DDBJ whole genome shotgun (WGS) entry which is preliminary data.</text>
</comment>
<feature type="region of interest" description="Disordered" evidence="1">
    <location>
        <begin position="1"/>
        <end position="279"/>
    </location>
</feature>
<dbReference type="OrthoDB" id="4155914at2759"/>
<feature type="compositionally biased region" description="Basic residues" evidence="1">
    <location>
        <begin position="122"/>
        <end position="132"/>
    </location>
</feature>
<feature type="region of interest" description="Disordered" evidence="1">
    <location>
        <begin position="292"/>
        <end position="350"/>
    </location>
</feature>
<name>A0A8K0NMY8_9HYPO</name>
<feature type="compositionally biased region" description="Gly residues" evidence="1">
    <location>
        <begin position="25"/>
        <end position="37"/>
    </location>
</feature>
<feature type="region of interest" description="Disordered" evidence="1">
    <location>
        <begin position="550"/>
        <end position="680"/>
    </location>
</feature>
<evidence type="ECO:0000256" key="1">
    <source>
        <dbReference type="SAM" id="MobiDB-lite"/>
    </source>
</evidence>
<feature type="region of interest" description="Disordered" evidence="1">
    <location>
        <begin position="460"/>
        <end position="511"/>
    </location>
</feature>